<dbReference type="GO" id="GO:0012505">
    <property type="term" value="C:endomembrane system"/>
    <property type="evidence" value="ECO:0007669"/>
    <property type="project" value="UniProtKB-SubCell"/>
</dbReference>
<comment type="caution">
    <text evidence="7">The sequence shown here is derived from an EMBL/GenBank/DDBJ whole genome shotgun (WGS) entry which is preliminary data.</text>
</comment>
<organism evidence="7 8">
    <name type="scientific">Miscanthus lutarioriparius</name>
    <dbReference type="NCBI Taxonomy" id="422564"/>
    <lineage>
        <taxon>Eukaryota</taxon>
        <taxon>Viridiplantae</taxon>
        <taxon>Streptophyta</taxon>
        <taxon>Embryophyta</taxon>
        <taxon>Tracheophyta</taxon>
        <taxon>Spermatophyta</taxon>
        <taxon>Magnoliopsida</taxon>
        <taxon>Liliopsida</taxon>
        <taxon>Poales</taxon>
        <taxon>Poaceae</taxon>
        <taxon>PACMAD clade</taxon>
        <taxon>Panicoideae</taxon>
        <taxon>Andropogonodae</taxon>
        <taxon>Andropogoneae</taxon>
        <taxon>Saccharinae</taxon>
        <taxon>Miscanthus</taxon>
    </lineage>
</organism>
<dbReference type="AlphaFoldDB" id="A0A811N3P5"/>
<dbReference type="Gene3D" id="1.50.10.150">
    <property type="entry name" value="Voltage-dependent anion channel"/>
    <property type="match status" value="1"/>
</dbReference>
<feature type="transmembrane region" description="Helical" evidence="6">
    <location>
        <begin position="98"/>
        <end position="123"/>
    </location>
</feature>
<gene>
    <name evidence="7" type="ORF">NCGR_LOCUS10265</name>
</gene>
<keyword evidence="6" id="KW-0472">Membrane</keyword>
<dbReference type="PANTHER" id="PTHR31269">
    <property type="entry name" value="S-TYPE ANION CHANNEL SLAH3"/>
    <property type="match status" value="1"/>
</dbReference>
<name>A0A811N3P5_9POAL</name>
<dbReference type="InterPro" id="IPR038665">
    <property type="entry name" value="Voltage-dep_anion_channel_sf"/>
</dbReference>
<accession>A0A811N3P5</accession>
<evidence type="ECO:0000313" key="8">
    <source>
        <dbReference type="Proteomes" id="UP000604825"/>
    </source>
</evidence>
<dbReference type="GO" id="GO:0006873">
    <property type="term" value="P:intracellular monoatomic ion homeostasis"/>
    <property type="evidence" value="ECO:0007669"/>
    <property type="project" value="InterPro"/>
</dbReference>
<dbReference type="EMBL" id="CAJGYO010000002">
    <property type="protein sequence ID" value="CAD6214980.1"/>
    <property type="molecule type" value="Genomic_DNA"/>
</dbReference>
<dbReference type="GO" id="GO:0008308">
    <property type="term" value="F:voltage-gated monoatomic anion channel activity"/>
    <property type="evidence" value="ECO:0007669"/>
    <property type="project" value="InterPro"/>
</dbReference>
<keyword evidence="4" id="KW-1003">Cell membrane</keyword>
<evidence type="ECO:0000256" key="4">
    <source>
        <dbReference type="ARBA" id="ARBA00022475"/>
    </source>
</evidence>
<dbReference type="InterPro" id="IPR030183">
    <property type="entry name" value="SLAC/SLAH"/>
</dbReference>
<evidence type="ECO:0000256" key="2">
    <source>
        <dbReference type="ARBA" id="ARBA00004236"/>
    </source>
</evidence>
<dbReference type="OrthoDB" id="1099at2759"/>
<feature type="region of interest" description="Disordered" evidence="5">
    <location>
        <begin position="159"/>
        <end position="208"/>
    </location>
</feature>
<keyword evidence="8" id="KW-1185">Reference proteome</keyword>
<dbReference type="PANTHER" id="PTHR31269:SF6">
    <property type="entry name" value="S-TYPE ANION CHANNEL SLAH3"/>
    <property type="match status" value="1"/>
</dbReference>
<keyword evidence="6" id="KW-0812">Transmembrane</keyword>
<protein>
    <submittedName>
        <fullName evidence="7">Uncharacterized protein</fullName>
    </submittedName>
</protein>
<evidence type="ECO:0000313" key="7">
    <source>
        <dbReference type="EMBL" id="CAD6214980.1"/>
    </source>
</evidence>
<comment type="subcellular location">
    <subcellularLocation>
        <location evidence="2">Cell membrane</location>
    </subcellularLocation>
    <subcellularLocation>
        <location evidence="1">Endomembrane system</location>
        <topology evidence="1">Multi-pass membrane protein</topology>
    </subcellularLocation>
</comment>
<evidence type="ECO:0000256" key="1">
    <source>
        <dbReference type="ARBA" id="ARBA00004127"/>
    </source>
</evidence>
<dbReference type="Proteomes" id="UP000604825">
    <property type="component" value="Unassembled WGS sequence"/>
</dbReference>
<evidence type="ECO:0000256" key="6">
    <source>
        <dbReference type="SAM" id="Phobius"/>
    </source>
</evidence>
<feature type="transmembrane region" description="Helical" evidence="6">
    <location>
        <begin position="31"/>
        <end position="56"/>
    </location>
</feature>
<proteinExistence type="predicted"/>
<evidence type="ECO:0000256" key="5">
    <source>
        <dbReference type="SAM" id="MobiDB-lite"/>
    </source>
</evidence>
<dbReference type="GO" id="GO:0005886">
    <property type="term" value="C:plasma membrane"/>
    <property type="evidence" value="ECO:0007669"/>
    <property type="project" value="UniProtKB-SubCell"/>
</dbReference>
<keyword evidence="6" id="KW-1133">Transmembrane helix</keyword>
<keyword evidence="3" id="KW-0813">Transport</keyword>
<sequence>MALNGSPSLSDVHLNDDGLPVAHNGVRHQPVFFLFIAAPSLASVGWASLCTFLFLYMSLVMRINLFRGVHFSLVWWAYNVPDDERSLATAVTNVLTKALAVGLSGMASITIAGVLMTTMYHAFVRKDLFPRCVHRCHAAAQGKFNKILAHFRASGDGVKDVPRLHHPKHGTAAPAADPTPTAPASRRRPWRVATAEQSRRPLSISTRF</sequence>
<feature type="compositionally biased region" description="Low complexity" evidence="5">
    <location>
        <begin position="171"/>
        <end position="184"/>
    </location>
</feature>
<evidence type="ECO:0000256" key="3">
    <source>
        <dbReference type="ARBA" id="ARBA00022448"/>
    </source>
</evidence>
<reference evidence="7" key="1">
    <citation type="submission" date="2020-10" db="EMBL/GenBank/DDBJ databases">
        <authorList>
            <person name="Han B."/>
            <person name="Lu T."/>
            <person name="Zhao Q."/>
            <person name="Huang X."/>
            <person name="Zhao Y."/>
        </authorList>
    </citation>
    <scope>NUCLEOTIDE SEQUENCE</scope>
</reference>